<gene>
    <name evidence="7" type="ORF">SADUNF_Sadunf18G0066100</name>
</gene>
<keyword evidence="5 6" id="KW-0472">Membrane</keyword>
<dbReference type="PANTHER" id="PTHR28668">
    <property type="entry name" value="TRANSMEMBRANE PROTEIN 234"/>
    <property type="match status" value="1"/>
</dbReference>
<evidence type="ECO:0000313" key="7">
    <source>
        <dbReference type="EMBL" id="KAF9662553.1"/>
    </source>
</evidence>
<dbReference type="InterPro" id="IPR018908">
    <property type="entry name" value="TMEM234"/>
</dbReference>
<keyword evidence="4 6" id="KW-1133">Transmembrane helix</keyword>
<dbReference type="EMBL" id="JADGMS010000018">
    <property type="protein sequence ID" value="KAF9662553.1"/>
    <property type="molecule type" value="Genomic_DNA"/>
</dbReference>
<evidence type="ECO:0000256" key="4">
    <source>
        <dbReference type="ARBA" id="ARBA00022989"/>
    </source>
</evidence>
<proteinExistence type="inferred from homology"/>
<dbReference type="GO" id="GO:0016020">
    <property type="term" value="C:membrane"/>
    <property type="evidence" value="ECO:0007669"/>
    <property type="project" value="UniProtKB-SubCell"/>
</dbReference>
<reference evidence="7 8" key="1">
    <citation type="submission" date="2020-10" db="EMBL/GenBank/DDBJ databases">
        <title>Plant Genome Project.</title>
        <authorList>
            <person name="Zhang R.-G."/>
        </authorList>
    </citation>
    <scope>NUCLEOTIDE SEQUENCE [LARGE SCALE GENOMIC DNA]</scope>
    <source>
        <strain evidence="7">FAFU-HL-1</strain>
        <tissue evidence="7">Leaf</tissue>
    </source>
</reference>
<feature type="transmembrane region" description="Helical" evidence="6">
    <location>
        <begin position="227"/>
        <end position="253"/>
    </location>
</feature>
<keyword evidence="8" id="KW-1185">Reference proteome</keyword>
<evidence type="ECO:0000256" key="2">
    <source>
        <dbReference type="ARBA" id="ARBA00005977"/>
    </source>
</evidence>
<comment type="caution">
    <text evidence="7">The sequence shown here is derived from an EMBL/GenBank/DDBJ whole genome shotgun (WGS) entry which is preliminary data.</text>
</comment>
<evidence type="ECO:0000256" key="3">
    <source>
        <dbReference type="ARBA" id="ARBA00022692"/>
    </source>
</evidence>
<dbReference type="Proteomes" id="UP000657918">
    <property type="component" value="Unassembled WGS sequence"/>
</dbReference>
<dbReference type="Pfam" id="PF10639">
    <property type="entry name" value="TMEM234"/>
    <property type="match status" value="1"/>
</dbReference>
<comment type="similarity">
    <text evidence="2">Belongs to the TMEM234 family.</text>
</comment>
<protein>
    <submittedName>
        <fullName evidence="7">Uncharacterized protein</fullName>
    </submittedName>
</protein>
<evidence type="ECO:0000256" key="6">
    <source>
        <dbReference type="SAM" id="Phobius"/>
    </source>
</evidence>
<organism evidence="7 8">
    <name type="scientific">Salix dunnii</name>
    <dbReference type="NCBI Taxonomy" id="1413687"/>
    <lineage>
        <taxon>Eukaryota</taxon>
        <taxon>Viridiplantae</taxon>
        <taxon>Streptophyta</taxon>
        <taxon>Embryophyta</taxon>
        <taxon>Tracheophyta</taxon>
        <taxon>Spermatophyta</taxon>
        <taxon>Magnoliopsida</taxon>
        <taxon>eudicotyledons</taxon>
        <taxon>Gunneridae</taxon>
        <taxon>Pentapetalae</taxon>
        <taxon>rosids</taxon>
        <taxon>fabids</taxon>
        <taxon>Malpighiales</taxon>
        <taxon>Salicaceae</taxon>
        <taxon>Saliceae</taxon>
        <taxon>Salix</taxon>
    </lineage>
</organism>
<evidence type="ECO:0000313" key="8">
    <source>
        <dbReference type="Proteomes" id="UP000657918"/>
    </source>
</evidence>
<accession>A0A835J4Q7</accession>
<evidence type="ECO:0000256" key="5">
    <source>
        <dbReference type="ARBA" id="ARBA00023136"/>
    </source>
</evidence>
<dbReference type="AlphaFoldDB" id="A0A835J4Q7"/>
<feature type="transmembrane region" description="Helical" evidence="6">
    <location>
        <begin position="259"/>
        <end position="282"/>
    </location>
</feature>
<dbReference type="PANTHER" id="PTHR28668:SF1">
    <property type="entry name" value="TRANSMEMBRANE PROTEIN 234"/>
    <property type="match status" value="1"/>
</dbReference>
<name>A0A835J4Q7_9ROSI</name>
<dbReference type="OrthoDB" id="43458at2759"/>
<sequence length="312" mass="34565">MQKTKNKIYVFKDKYILQFNAGGRKRVWSCRDEYLCSILELRLETFRWYLSLEPLGVCAVVVDHVVIPDPLHFTQLGAAQLAVGGGCPPVSWGVGSTLIYANRSIPLASPCPKIAVSCNEGCDCPINLNSPTLSCPVIGIPQAGVSPHSLFVWLRNTRIGTLSMYHLNCSDKYQVSHQQIRANDVEEQKWSANLHNFRRVPMYSVIMRYSNESHVCWVKLLHLLKSWFSLLLFWQYSLPFLLNLSASAIFFAVLSDTPISLAVPVTNATTFAATAVFGMLLGGDTRVDLALLGTGSIVIGVWLCCVTAMYAG</sequence>
<dbReference type="SUPFAM" id="SSF103481">
    <property type="entry name" value="Multidrug resistance efflux transporter EmrE"/>
    <property type="match status" value="1"/>
</dbReference>
<dbReference type="InterPro" id="IPR037185">
    <property type="entry name" value="EmrE-like"/>
</dbReference>
<comment type="subcellular location">
    <subcellularLocation>
        <location evidence="1">Membrane</location>
        <topology evidence="1">Multi-pass membrane protein</topology>
    </subcellularLocation>
</comment>
<evidence type="ECO:0000256" key="1">
    <source>
        <dbReference type="ARBA" id="ARBA00004141"/>
    </source>
</evidence>
<feature type="transmembrane region" description="Helical" evidence="6">
    <location>
        <begin position="289"/>
        <end position="311"/>
    </location>
</feature>
<keyword evidence="3 6" id="KW-0812">Transmembrane</keyword>